<organism evidence="1">
    <name type="scientific">Clostridioides difficile</name>
    <name type="common">Peptoclostridium difficile</name>
    <dbReference type="NCBI Taxonomy" id="1496"/>
    <lineage>
        <taxon>Bacteria</taxon>
        <taxon>Bacillati</taxon>
        <taxon>Bacillota</taxon>
        <taxon>Clostridia</taxon>
        <taxon>Peptostreptococcales</taxon>
        <taxon>Peptostreptococcaceae</taxon>
        <taxon>Clostridioides</taxon>
    </lineage>
</organism>
<keyword evidence="1" id="KW-0614">Plasmid</keyword>
<gene>
    <name evidence="1" type="ORF">CDSMR_0004</name>
</gene>
<proteinExistence type="predicted"/>
<geneLocation type="plasmid" evidence="1">
    <name>pCD-CDSMR</name>
</geneLocation>
<dbReference type="EMBL" id="LR595854">
    <property type="protein sequence ID" value="VUB78605.1"/>
    <property type="molecule type" value="Genomic_DNA"/>
</dbReference>
<dbReference type="AlphaFoldDB" id="A0A5E4DPN0"/>
<evidence type="ECO:0000313" key="1">
    <source>
        <dbReference type="EMBL" id="VUB78605.1"/>
    </source>
</evidence>
<name>A0A5E4DPN0_CLODI</name>
<protein>
    <submittedName>
        <fullName evidence="1">Uncharacterized protein</fullName>
    </submittedName>
</protein>
<dbReference type="RefSeq" id="WP_162482697.1">
    <property type="nucleotide sequence ID" value="NZ_LR595854.1"/>
</dbReference>
<accession>A0A5E4DPN0</accession>
<sequence length="72" mass="8085">MKVTELIELLKECDPNAEIRVLFPLPNRPIGGTLEPIFEIKPCIDQDSNKTHYVIDTGIGEEGCYKASQQKP</sequence>
<reference evidence="1" key="1">
    <citation type="submission" date="2019-05" db="EMBL/GenBank/DDBJ databases">
        <authorList>
            <person name="Hornung B."/>
        </authorList>
    </citation>
    <scope>NUCLEOTIDE SEQUENCE [LARGE SCALE GENOMIC DNA]</scope>
    <source>
        <strain evidence="1">PCD-CDSMR</strain>
    </source>
</reference>